<reference evidence="2" key="1">
    <citation type="journal article" date="2022" name="Plant J.">
        <title>Strategies of tolerance reflected in two North American maple genomes.</title>
        <authorList>
            <person name="McEvoy S.L."/>
            <person name="Sezen U.U."/>
            <person name="Trouern-Trend A."/>
            <person name="McMahon S.M."/>
            <person name="Schaberg P.G."/>
            <person name="Yang J."/>
            <person name="Wegrzyn J.L."/>
            <person name="Swenson N.G."/>
        </authorList>
    </citation>
    <scope>NUCLEOTIDE SEQUENCE</scope>
    <source>
        <strain evidence="2">NS2018</strain>
    </source>
</reference>
<accession>A0AA39S639</accession>
<sequence length="327" mass="36803">MSKDRLSKEYVDGVDQFLAFASAHTTDSELMRCPCQSCANLKFKTPREIKYHLFSKGIDQRYTSWIWHGEATYTRGYTSGKATFVESSMYKDTTNMEELKNKSNESSLSLDGDNDILTIALGTKEHSGRVRGMGKFITPSVFFNAINHQEKWIEERKAYVSRISYLEETLAAFTQSPSQSQNMSTPTADANLEGHSSNKIQHVETTKMIAQDINHTVGDKCALSLGDLCKLIVRPLGDVVAMGTIVENQSGYNTVSIDVVVDEDASLPIPNEVEGLIFFRDALGHQTLWLKELILVESMFNGKTIYTQDEVDEVRLEWFEHVKLSIS</sequence>
<comment type="caution">
    <text evidence="2">The sequence shown here is derived from an EMBL/GenBank/DDBJ whole genome shotgun (WGS) entry which is preliminary data.</text>
</comment>
<protein>
    <recommendedName>
        <fullName evidence="1">Transposase-associated domain-containing protein</fullName>
    </recommendedName>
</protein>
<dbReference type="InterPro" id="IPR029480">
    <property type="entry name" value="Transpos_assoc"/>
</dbReference>
<evidence type="ECO:0000259" key="1">
    <source>
        <dbReference type="Pfam" id="PF13963"/>
    </source>
</evidence>
<dbReference type="AlphaFoldDB" id="A0AA39S639"/>
<keyword evidence="3" id="KW-1185">Reference proteome</keyword>
<proteinExistence type="predicted"/>
<organism evidence="2 3">
    <name type="scientific">Acer saccharum</name>
    <name type="common">Sugar maple</name>
    <dbReference type="NCBI Taxonomy" id="4024"/>
    <lineage>
        <taxon>Eukaryota</taxon>
        <taxon>Viridiplantae</taxon>
        <taxon>Streptophyta</taxon>
        <taxon>Embryophyta</taxon>
        <taxon>Tracheophyta</taxon>
        <taxon>Spermatophyta</taxon>
        <taxon>Magnoliopsida</taxon>
        <taxon>eudicotyledons</taxon>
        <taxon>Gunneridae</taxon>
        <taxon>Pentapetalae</taxon>
        <taxon>rosids</taxon>
        <taxon>malvids</taxon>
        <taxon>Sapindales</taxon>
        <taxon>Sapindaceae</taxon>
        <taxon>Hippocastanoideae</taxon>
        <taxon>Acereae</taxon>
        <taxon>Acer</taxon>
    </lineage>
</organism>
<evidence type="ECO:0000313" key="2">
    <source>
        <dbReference type="EMBL" id="KAK0585098.1"/>
    </source>
</evidence>
<name>A0AA39S639_ACESA</name>
<feature type="domain" description="Transposase-associated" evidence="1">
    <location>
        <begin position="2"/>
        <end position="70"/>
    </location>
</feature>
<evidence type="ECO:0000313" key="3">
    <source>
        <dbReference type="Proteomes" id="UP001168877"/>
    </source>
</evidence>
<reference evidence="2" key="2">
    <citation type="submission" date="2023-06" db="EMBL/GenBank/DDBJ databases">
        <authorList>
            <person name="Swenson N.G."/>
            <person name="Wegrzyn J.L."/>
            <person name="Mcevoy S.L."/>
        </authorList>
    </citation>
    <scope>NUCLEOTIDE SEQUENCE</scope>
    <source>
        <strain evidence="2">NS2018</strain>
        <tissue evidence="2">Leaf</tissue>
    </source>
</reference>
<dbReference type="EMBL" id="JAUESC010000383">
    <property type="protein sequence ID" value="KAK0585098.1"/>
    <property type="molecule type" value="Genomic_DNA"/>
</dbReference>
<dbReference type="PANTHER" id="PTHR33018">
    <property type="entry name" value="OS10G0338966 PROTEIN-RELATED"/>
    <property type="match status" value="1"/>
</dbReference>
<dbReference type="Proteomes" id="UP001168877">
    <property type="component" value="Unassembled WGS sequence"/>
</dbReference>
<dbReference type="Pfam" id="PF13963">
    <property type="entry name" value="Transpos_assoc"/>
    <property type="match status" value="1"/>
</dbReference>
<dbReference type="PANTHER" id="PTHR33018:SF34">
    <property type="entry name" value="OS02G0472350 PROTEIN"/>
    <property type="match status" value="1"/>
</dbReference>
<gene>
    <name evidence="2" type="ORF">LWI29_023403</name>
</gene>